<dbReference type="InterPro" id="IPR009056">
    <property type="entry name" value="Cyt_c-like_dom"/>
</dbReference>
<dbReference type="PRINTS" id="PR00604">
    <property type="entry name" value="CYTCHRMECIAB"/>
</dbReference>
<comment type="caution">
    <text evidence="9">The sequence shown here is derived from an EMBL/GenBank/DDBJ whole genome shotgun (WGS) entry which is preliminary data.</text>
</comment>
<organism evidence="9 10">
    <name type="scientific">Rugamonas fusca</name>
    <dbReference type="NCBI Taxonomy" id="2758568"/>
    <lineage>
        <taxon>Bacteria</taxon>
        <taxon>Pseudomonadati</taxon>
        <taxon>Pseudomonadota</taxon>
        <taxon>Betaproteobacteria</taxon>
        <taxon>Burkholderiales</taxon>
        <taxon>Oxalobacteraceae</taxon>
        <taxon>Telluria group</taxon>
        <taxon>Rugamonas</taxon>
    </lineage>
</organism>
<feature type="signal peptide" evidence="7">
    <location>
        <begin position="1"/>
        <end position="26"/>
    </location>
</feature>
<evidence type="ECO:0000256" key="6">
    <source>
        <dbReference type="PROSITE-ProRule" id="PRU00433"/>
    </source>
</evidence>
<dbReference type="GO" id="GO:0020037">
    <property type="term" value="F:heme binding"/>
    <property type="evidence" value="ECO:0007669"/>
    <property type="project" value="InterPro"/>
</dbReference>
<dbReference type="Gene3D" id="1.10.760.10">
    <property type="entry name" value="Cytochrome c-like domain"/>
    <property type="match status" value="1"/>
</dbReference>
<dbReference type="AlphaFoldDB" id="A0A7W2EJX7"/>
<feature type="chain" id="PRO_5030769945" evidence="7">
    <location>
        <begin position="27"/>
        <end position="128"/>
    </location>
</feature>
<dbReference type="Proteomes" id="UP000566711">
    <property type="component" value="Unassembled WGS sequence"/>
</dbReference>
<evidence type="ECO:0000259" key="8">
    <source>
        <dbReference type="PROSITE" id="PS51007"/>
    </source>
</evidence>
<dbReference type="RefSeq" id="WP_182219470.1">
    <property type="nucleotide sequence ID" value="NZ_JACEZS010000016.1"/>
</dbReference>
<sequence>MSRSATLCARGALAALALGVLAPAHAAGDAAAGKAAFRKCASCHQLGPSARGGFGPQLNGVIGRRAASTTDYQYSDAMRRSGIVWNEQTLAAFLRGPSDVVPGTRMRFWGISDAQQIADLLAYLRTQR</sequence>
<keyword evidence="2 6" id="KW-0349">Heme</keyword>
<accession>A0A7W2EJX7</accession>
<proteinExistence type="predicted"/>
<reference evidence="9 10" key="1">
    <citation type="submission" date="2020-07" db="EMBL/GenBank/DDBJ databases">
        <title>Novel species isolated from subtropical streams in China.</title>
        <authorList>
            <person name="Lu H."/>
        </authorList>
    </citation>
    <scope>NUCLEOTIDE SEQUENCE [LARGE SCALE GENOMIC DNA]</scope>
    <source>
        <strain evidence="9 10">FT3S</strain>
    </source>
</reference>
<protein>
    <submittedName>
        <fullName evidence="9">Cytochrome c family protein</fullName>
    </submittedName>
</protein>
<keyword evidence="4" id="KW-0249">Electron transport</keyword>
<keyword evidence="3 6" id="KW-0479">Metal-binding</keyword>
<dbReference type="InterPro" id="IPR036909">
    <property type="entry name" value="Cyt_c-like_dom_sf"/>
</dbReference>
<dbReference type="GO" id="GO:0046872">
    <property type="term" value="F:metal ion binding"/>
    <property type="evidence" value="ECO:0007669"/>
    <property type="project" value="UniProtKB-KW"/>
</dbReference>
<dbReference type="PROSITE" id="PS51007">
    <property type="entry name" value="CYTC"/>
    <property type="match status" value="1"/>
</dbReference>
<dbReference type="Pfam" id="PF00034">
    <property type="entry name" value="Cytochrom_C"/>
    <property type="match status" value="1"/>
</dbReference>
<evidence type="ECO:0000256" key="5">
    <source>
        <dbReference type="ARBA" id="ARBA00023004"/>
    </source>
</evidence>
<evidence type="ECO:0000256" key="2">
    <source>
        <dbReference type="ARBA" id="ARBA00022617"/>
    </source>
</evidence>
<dbReference type="InterPro" id="IPR002327">
    <property type="entry name" value="Cyt_c_1A/1B"/>
</dbReference>
<evidence type="ECO:0000313" key="9">
    <source>
        <dbReference type="EMBL" id="MBA5607244.1"/>
    </source>
</evidence>
<keyword evidence="7" id="KW-0732">Signal</keyword>
<dbReference type="PANTHER" id="PTHR11961">
    <property type="entry name" value="CYTOCHROME C"/>
    <property type="match status" value="1"/>
</dbReference>
<dbReference type="GO" id="GO:0009055">
    <property type="term" value="F:electron transfer activity"/>
    <property type="evidence" value="ECO:0007669"/>
    <property type="project" value="InterPro"/>
</dbReference>
<dbReference type="EMBL" id="JACEZS010000016">
    <property type="protein sequence ID" value="MBA5607244.1"/>
    <property type="molecule type" value="Genomic_DNA"/>
</dbReference>
<dbReference type="SUPFAM" id="SSF46626">
    <property type="entry name" value="Cytochrome c"/>
    <property type="match status" value="1"/>
</dbReference>
<keyword evidence="10" id="KW-1185">Reference proteome</keyword>
<name>A0A7W2EJX7_9BURK</name>
<evidence type="ECO:0000256" key="3">
    <source>
        <dbReference type="ARBA" id="ARBA00022723"/>
    </source>
</evidence>
<evidence type="ECO:0000256" key="1">
    <source>
        <dbReference type="ARBA" id="ARBA00022448"/>
    </source>
</evidence>
<evidence type="ECO:0000256" key="4">
    <source>
        <dbReference type="ARBA" id="ARBA00022982"/>
    </source>
</evidence>
<keyword evidence="1" id="KW-0813">Transport</keyword>
<evidence type="ECO:0000313" key="10">
    <source>
        <dbReference type="Proteomes" id="UP000566711"/>
    </source>
</evidence>
<gene>
    <name evidence="9" type="ORF">H3H36_17950</name>
</gene>
<feature type="domain" description="Cytochrome c" evidence="8">
    <location>
        <begin position="28"/>
        <end position="128"/>
    </location>
</feature>
<keyword evidence="5 6" id="KW-0408">Iron</keyword>
<evidence type="ECO:0000256" key="7">
    <source>
        <dbReference type="SAM" id="SignalP"/>
    </source>
</evidence>